<feature type="compositionally biased region" description="Polar residues" evidence="1">
    <location>
        <begin position="517"/>
        <end position="554"/>
    </location>
</feature>
<feature type="region of interest" description="Disordered" evidence="1">
    <location>
        <begin position="16"/>
        <end position="38"/>
    </location>
</feature>
<feature type="transmembrane region" description="Helical" evidence="2">
    <location>
        <begin position="82"/>
        <end position="105"/>
    </location>
</feature>
<accession>A0A8H7IWX0</accession>
<evidence type="ECO:0000313" key="3">
    <source>
        <dbReference type="EMBL" id="KAF9692142.1"/>
    </source>
</evidence>
<reference evidence="3" key="1">
    <citation type="submission" date="2018-12" db="EMBL/GenBank/DDBJ databases">
        <authorList>
            <person name="Syme R.A."/>
            <person name="Farfan-Caceres L."/>
            <person name="Lichtenzveig J."/>
        </authorList>
    </citation>
    <scope>NUCLEOTIDE SEQUENCE</scope>
    <source>
        <strain evidence="3">Al4</strain>
    </source>
</reference>
<organism evidence="3 4">
    <name type="scientific">Ascochyta lentis</name>
    <dbReference type="NCBI Taxonomy" id="205686"/>
    <lineage>
        <taxon>Eukaryota</taxon>
        <taxon>Fungi</taxon>
        <taxon>Dikarya</taxon>
        <taxon>Ascomycota</taxon>
        <taxon>Pezizomycotina</taxon>
        <taxon>Dothideomycetes</taxon>
        <taxon>Pleosporomycetidae</taxon>
        <taxon>Pleosporales</taxon>
        <taxon>Pleosporineae</taxon>
        <taxon>Didymellaceae</taxon>
        <taxon>Ascochyta</taxon>
    </lineage>
</organism>
<evidence type="ECO:0000256" key="1">
    <source>
        <dbReference type="SAM" id="MobiDB-lite"/>
    </source>
</evidence>
<feature type="region of interest" description="Disordered" evidence="1">
    <location>
        <begin position="383"/>
        <end position="430"/>
    </location>
</feature>
<evidence type="ECO:0000256" key="2">
    <source>
        <dbReference type="SAM" id="Phobius"/>
    </source>
</evidence>
<dbReference type="OrthoDB" id="3795730at2759"/>
<feature type="compositionally biased region" description="Polar residues" evidence="1">
    <location>
        <begin position="194"/>
        <end position="205"/>
    </location>
</feature>
<name>A0A8H7IWX0_9PLEO</name>
<protein>
    <submittedName>
        <fullName evidence="3">Uncharacterized protein</fullName>
    </submittedName>
</protein>
<evidence type="ECO:0000313" key="4">
    <source>
        <dbReference type="Proteomes" id="UP000651452"/>
    </source>
</evidence>
<keyword evidence="2" id="KW-0812">Transmembrane</keyword>
<dbReference type="Proteomes" id="UP000651452">
    <property type="component" value="Unassembled WGS sequence"/>
</dbReference>
<proteinExistence type="predicted"/>
<feature type="region of interest" description="Disordered" evidence="1">
    <location>
        <begin position="194"/>
        <end position="213"/>
    </location>
</feature>
<comment type="caution">
    <text evidence="3">The sequence shown here is derived from an EMBL/GenBank/DDBJ whole genome shotgun (WGS) entry which is preliminary data.</text>
</comment>
<feature type="region of interest" description="Disordered" evidence="1">
    <location>
        <begin position="517"/>
        <end position="557"/>
    </location>
</feature>
<keyword evidence="4" id="KW-1185">Reference proteome</keyword>
<feature type="region of interest" description="Disordered" evidence="1">
    <location>
        <begin position="262"/>
        <end position="327"/>
    </location>
</feature>
<gene>
    <name evidence="3" type="ORF">EKO04_009940</name>
</gene>
<keyword evidence="2" id="KW-0472">Membrane</keyword>
<sequence>MSTISRREFSLQLDTAAPTPSATVSNASSTPTAPSNACSANSDCADGGLCSNGACATANQAAPFAPAGSLIIEPTTHLNTGMAIGIGVGVVVFVVLMVGIGFRFFRKRSRRQPIASPEAPPTTRDRSASTATKWTIDNDQRTLVASMPNSPQHAMFTAPPPGLPSDFYTTPGKVIDDEEKTHGGKEIAEYRQQNAVAQSNETPTSPVDKALPLPPHEEKRYAINVNINKSMIFDDIMFNAAAYAASPNSTPHERAPRYRFEEYLPPVPPSNPRISIKKSKDRASSTMSSEYELENYPHGSGYEESFRNSRSDTGSEYSDSEDLHPRDNALSKLEGSLSLPELPPPSPSLSFRSYDWYQDIIGGDQPAVEPSAPGLPIRNPARAVNPLFSHPPETDTGFVPGPPSPAFPSPVASSHLHPSSARLSHLPSPTSPNFRLSPTVYQMPGASHVSKLVPSLPSTRPVSEASTIPRYSHRYTHRYSRYASWMPEDDLEIPEDDLVPPQFPRYNSMVASIVQGSEATQTARTSARNSTRNSVGNWRSQSAPRPQSTMTQKSHYSRSWLPDDGLYLAEEGTEDSFEIFEGEKLASRSTSYSPLA</sequence>
<reference evidence="3" key="2">
    <citation type="submission" date="2020-09" db="EMBL/GenBank/DDBJ databases">
        <title>Reference genome assembly for Australian Ascochyta lentis isolate Al4.</title>
        <authorList>
            <person name="Lee R.C."/>
            <person name="Farfan-Caceres L.M."/>
            <person name="Debler J.W."/>
            <person name="Williams A.H."/>
            <person name="Henares B.M."/>
        </authorList>
    </citation>
    <scope>NUCLEOTIDE SEQUENCE</scope>
    <source>
        <strain evidence="3">Al4</strain>
    </source>
</reference>
<feature type="compositionally biased region" description="Polar residues" evidence="1">
    <location>
        <begin position="18"/>
        <end position="38"/>
    </location>
</feature>
<feature type="region of interest" description="Disordered" evidence="1">
    <location>
        <begin position="110"/>
        <end position="133"/>
    </location>
</feature>
<keyword evidence="2" id="KW-1133">Transmembrane helix</keyword>
<dbReference type="EMBL" id="RZGK01000019">
    <property type="protein sequence ID" value="KAF9692142.1"/>
    <property type="molecule type" value="Genomic_DNA"/>
</dbReference>
<dbReference type="AlphaFoldDB" id="A0A8H7IWX0"/>